<keyword evidence="3" id="KW-1185">Reference proteome</keyword>
<name>A0A9E8NA20_9BACT</name>
<dbReference type="Pfam" id="PF13715">
    <property type="entry name" value="CarbopepD_reg_2"/>
    <property type="match status" value="1"/>
</dbReference>
<feature type="region of interest" description="Disordered" evidence="1">
    <location>
        <begin position="1"/>
        <end position="31"/>
    </location>
</feature>
<evidence type="ECO:0000313" key="2">
    <source>
        <dbReference type="EMBL" id="WAC12769.1"/>
    </source>
</evidence>
<gene>
    <name evidence="2" type="ORF">ON006_02145</name>
</gene>
<accession>A0A9E8NA20</accession>
<sequence length="113" mass="11882">MAKNEKSAPDKSVSGKVLSAEDSSPVPGVTVVLKGTTTGTTTDVDGKYQINVPGNNSVLVFSAVGYLTQEKVVGTSSVLDVSLASDQKTLDEVVVVGYGTQKKKGPYRRRFSD</sequence>
<dbReference type="KEGG" id="dpf:ON006_02145"/>
<dbReference type="EMBL" id="CP112998">
    <property type="protein sequence ID" value="WAC12769.1"/>
    <property type="molecule type" value="Genomic_DNA"/>
</dbReference>
<protein>
    <submittedName>
        <fullName evidence="2">Carboxypeptidase-like regulatory domain-containing protein</fullName>
    </submittedName>
</protein>
<dbReference type="RefSeq" id="WP_267609946.1">
    <property type="nucleotide sequence ID" value="NZ_CP112998.1"/>
</dbReference>
<dbReference type="Gene3D" id="2.60.40.1120">
    <property type="entry name" value="Carboxypeptidase-like, regulatory domain"/>
    <property type="match status" value="1"/>
</dbReference>
<keyword evidence="2" id="KW-0645">Protease</keyword>
<dbReference type="Proteomes" id="UP001164653">
    <property type="component" value="Chromosome"/>
</dbReference>
<dbReference type="InterPro" id="IPR008969">
    <property type="entry name" value="CarboxyPept-like_regulatory"/>
</dbReference>
<keyword evidence="2" id="KW-0121">Carboxypeptidase</keyword>
<evidence type="ECO:0000313" key="3">
    <source>
        <dbReference type="Proteomes" id="UP001164653"/>
    </source>
</evidence>
<organism evidence="2 3">
    <name type="scientific">Dyadobacter pollutisoli</name>
    <dbReference type="NCBI Taxonomy" id="2910158"/>
    <lineage>
        <taxon>Bacteria</taxon>
        <taxon>Pseudomonadati</taxon>
        <taxon>Bacteroidota</taxon>
        <taxon>Cytophagia</taxon>
        <taxon>Cytophagales</taxon>
        <taxon>Spirosomataceae</taxon>
        <taxon>Dyadobacter</taxon>
    </lineage>
</organism>
<dbReference type="GO" id="GO:0004180">
    <property type="term" value="F:carboxypeptidase activity"/>
    <property type="evidence" value="ECO:0007669"/>
    <property type="project" value="UniProtKB-KW"/>
</dbReference>
<reference evidence="2" key="1">
    <citation type="submission" date="2022-11" db="EMBL/GenBank/DDBJ databases">
        <title>Dyadobacter pollutisoli sp. nov., isolated from plastic dumped soil.</title>
        <authorList>
            <person name="Kim J.M."/>
            <person name="Kim K.R."/>
            <person name="Lee J.K."/>
            <person name="Hao L."/>
            <person name="Jeon C.O."/>
        </authorList>
    </citation>
    <scope>NUCLEOTIDE SEQUENCE</scope>
    <source>
        <strain evidence="2">U1</strain>
    </source>
</reference>
<dbReference type="SUPFAM" id="SSF49464">
    <property type="entry name" value="Carboxypeptidase regulatory domain-like"/>
    <property type="match status" value="1"/>
</dbReference>
<dbReference type="AlphaFoldDB" id="A0A9E8NA20"/>
<proteinExistence type="predicted"/>
<keyword evidence="2" id="KW-0378">Hydrolase</keyword>
<evidence type="ECO:0000256" key="1">
    <source>
        <dbReference type="SAM" id="MobiDB-lite"/>
    </source>
</evidence>